<protein>
    <submittedName>
        <fullName evidence="1">Uncharacterized protein</fullName>
    </submittedName>
</protein>
<evidence type="ECO:0000313" key="1">
    <source>
        <dbReference type="EMBL" id="MPC91617.1"/>
    </source>
</evidence>
<comment type="caution">
    <text evidence="1">The sequence shown here is derived from an EMBL/GenBank/DDBJ whole genome shotgun (WGS) entry which is preliminary data.</text>
</comment>
<dbReference type="EMBL" id="VSRR010088393">
    <property type="protein sequence ID" value="MPC91617.1"/>
    <property type="molecule type" value="Genomic_DNA"/>
</dbReference>
<reference evidence="1 2" key="1">
    <citation type="submission" date="2019-05" db="EMBL/GenBank/DDBJ databases">
        <title>Another draft genome of Portunus trituberculatus and its Hox gene families provides insights of decapod evolution.</title>
        <authorList>
            <person name="Jeong J.-H."/>
            <person name="Song I."/>
            <person name="Kim S."/>
            <person name="Choi T."/>
            <person name="Kim D."/>
            <person name="Ryu S."/>
            <person name="Kim W."/>
        </authorList>
    </citation>
    <scope>NUCLEOTIDE SEQUENCE [LARGE SCALE GENOMIC DNA]</scope>
    <source>
        <tissue evidence="1">Muscle</tissue>
    </source>
</reference>
<organism evidence="1 2">
    <name type="scientific">Portunus trituberculatus</name>
    <name type="common">Swimming crab</name>
    <name type="synonym">Neptunus trituberculatus</name>
    <dbReference type="NCBI Taxonomy" id="210409"/>
    <lineage>
        <taxon>Eukaryota</taxon>
        <taxon>Metazoa</taxon>
        <taxon>Ecdysozoa</taxon>
        <taxon>Arthropoda</taxon>
        <taxon>Crustacea</taxon>
        <taxon>Multicrustacea</taxon>
        <taxon>Malacostraca</taxon>
        <taxon>Eumalacostraca</taxon>
        <taxon>Eucarida</taxon>
        <taxon>Decapoda</taxon>
        <taxon>Pleocyemata</taxon>
        <taxon>Brachyura</taxon>
        <taxon>Eubrachyura</taxon>
        <taxon>Portunoidea</taxon>
        <taxon>Portunidae</taxon>
        <taxon>Portuninae</taxon>
        <taxon>Portunus</taxon>
    </lineage>
</organism>
<accession>A0A5B7JE33</accession>
<dbReference type="Proteomes" id="UP000324222">
    <property type="component" value="Unassembled WGS sequence"/>
</dbReference>
<proteinExistence type="predicted"/>
<name>A0A5B7JE33_PORTR</name>
<gene>
    <name evidence="1" type="ORF">E2C01_086666</name>
</gene>
<sequence length="26" mass="2906">MRYFSVDTWILGASTAVTPGNQAYQE</sequence>
<dbReference type="AlphaFoldDB" id="A0A5B7JE33"/>
<keyword evidence="2" id="KW-1185">Reference proteome</keyword>
<evidence type="ECO:0000313" key="2">
    <source>
        <dbReference type="Proteomes" id="UP000324222"/>
    </source>
</evidence>